<proteinExistence type="predicted"/>
<reference evidence="2" key="3">
    <citation type="submission" date="2020-12" db="UniProtKB">
        <authorList>
            <consortium name="EnsemblPlants"/>
        </authorList>
    </citation>
    <scope>IDENTIFICATION</scope>
</reference>
<evidence type="ECO:0000313" key="2">
    <source>
        <dbReference type="EnsemblPlants" id="Pp3c20_7250V3.1"/>
    </source>
</evidence>
<dbReference type="InParanoid" id="A0A2K1IUE5"/>
<keyword evidence="3" id="KW-1185">Reference proteome</keyword>
<dbReference type="EMBL" id="ABEU02000020">
    <property type="protein sequence ID" value="PNR32897.1"/>
    <property type="molecule type" value="Genomic_DNA"/>
</dbReference>
<dbReference type="AlphaFoldDB" id="A0A2K1IUE5"/>
<sequence>MTYKESKKLQKPKVADWHGQLLDIFAKDAKDRNGFATPAMKASFLDVADRGCGHLTPRKHLKGYGGIINHIMSISLRDDVIPTAKRAMAAGRKCMDHNYPKLSS</sequence>
<reference evidence="1 3" key="2">
    <citation type="journal article" date="2018" name="Plant J.">
        <title>The Physcomitrella patens chromosome-scale assembly reveals moss genome structure and evolution.</title>
        <authorList>
            <person name="Lang D."/>
            <person name="Ullrich K.K."/>
            <person name="Murat F."/>
            <person name="Fuchs J."/>
            <person name="Jenkins J."/>
            <person name="Haas F.B."/>
            <person name="Piednoel M."/>
            <person name="Gundlach H."/>
            <person name="Van Bel M."/>
            <person name="Meyberg R."/>
            <person name="Vives C."/>
            <person name="Morata J."/>
            <person name="Symeonidi A."/>
            <person name="Hiss M."/>
            <person name="Muchero W."/>
            <person name="Kamisugi Y."/>
            <person name="Saleh O."/>
            <person name="Blanc G."/>
            <person name="Decker E.L."/>
            <person name="van Gessel N."/>
            <person name="Grimwood J."/>
            <person name="Hayes R.D."/>
            <person name="Graham S.W."/>
            <person name="Gunter L.E."/>
            <person name="McDaniel S.F."/>
            <person name="Hoernstein S.N.W."/>
            <person name="Larsson A."/>
            <person name="Li F.W."/>
            <person name="Perroud P.F."/>
            <person name="Phillips J."/>
            <person name="Ranjan P."/>
            <person name="Rokshar D.S."/>
            <person name="Rothfels C.J."/>
            <person name="Schneider L."/>
            <person name="Shu S."/>
            <person name="Stevenson D.W."/>
            <person name="Thummler F."/>
            <person name="Tillich M."/>
            <person name="Villarreal Aguilar J.C."/>
            <person name="Widiez T."/>
            <person name="Wong G.K."/>
            <person name="Wymore A."/>
            <person name="Zhang Y."/>
            <person name="Zimmer A.D."/>
            <person name="Quatrano R.S."/>
            <person name="Mayer K.F.X."/>
            <person name="Goodstein D."/>
            <person name="Casacuberta J.M."/>
            <person name="Vandepoele K."/>
            <person name="Reski R."/>
            <person name="Cuming A.C."/>
            <person name="Tuskan G.A."/>
            <person name="Maumus F."/>
            <person name="Salse J."/>
            <person name="Schmutz J."/>
            <person name="Rensing S.A."/>
        </authorList>
    </citation>
    <scope>NUCLEOTIDE SEQUENCE [LARGE SCALE GENOMIC DNA]</scope>
    <source>
        <strain evidence="2 3">cv. Gransden 2004</strain>
    </source>
</reference>
<evidence type="ECO:0000313" key="1">
    <source>
        <dbReference type="EMBL" id="PNR32897.1"/>
    </source>
</evidence>
<dbReference type="Proteomes" id="UP000006727">
    <property type="component" value="Chromosome 20"/>
</dbReference>
<reference evidence="1 3" key="1">
    <citation type="journal article" date="2008" name="Science">
        <title>The Physcomitrella genome reveals evolutionary insights into the conquest of land by plants.</title>
        <authorList>
            <person name="Rensing S."/>
            <person name="Lang D."/>
            <person name="Zimmer A."/>
            <person name="Terry A."/>
            <person name="Salamov A."/>
            <person name="Shapiro H."/>
            <person name="Nishiyama T."/>
            <person name="Perroud P.-F."/>
            <person name="Lindquist E."/>
            <person name="Kamisugi Y."/>
            <person name="Tanahashi T."/>
            <person name="Sakakibara K."/>
            <person name="Fujita T."/>
            <person name="Oishi K."/>
            <person name="Shin-I T."/>
            <person name="Kuroki Y."/>
            <person name="Toyoda A."/>
            <person name="Suzuki Y."/>
            <person name="Hashimoto A."/>
            <person name="Yamaguchi K."/>
            <person name="Sugano A."/>
            <person name="Kohara Y."/>
            <person name="Fujiyama A."/>
            <person name="Anterola A."/>
            <person name="Aoki S."/>
            <person name="Ashton N."/>
            <person name="Barbazuk W.B."/>
            <person name="Barker E."/>
            <person name="Bennetzen J."/>
            <person name="Bezanilla M."/>
            <person name="Blankenship R."/>
            <person name="Cho S.H."/>
            <person name="Dutcher S."/>
            <person name="Estelle M."/>
            <person name="Fawcett J.A."/>
            <person name="Gundlach H."/>
            <person name="Hanada K."/>
            <person name="Heyl A."/>
            <person name="Hicks K.A."/>
            <person name="Hugh J."/>
            <person name="Lohr M."/>
            <person name="Mayer K."/>
            <person name="Melkozernov A."/>
            <person name="Murata T."/>
            <person name="Nelson D."/>
            <person name="Pils B."/>
            <person name="Prigge M."/>
            <person name="Reiss B."/>
            <person name="Renner T."/>
            <person name="Rombauts S."/>
            <person name="Rushton P."/>
            <person name="Sanderfoot A."/>
            <person name="Schween G."/>
            <person name="Shiu S.-H."/>
            <person name="Stueber K."/>
            <person name="Theodoulou F.L."/>
            <person name="Tu H."/>
            <person name="Van de Peer Y."/>
            <person name="Verrier P.J."/>
            <person name="Waters E."/>
            <person name="Wood A."/>
            <person name="Yang L."/>
            <person name="Cove D."/>
            <person name="Cuming A."/>
            <person name="Hasebe M."/>
            <person name="Lucas S."/>
            <person name="Mishler D.B."/>
            <person name="Reski R."/>
            <person name="Grigoriev I."/>
            <person name="Quatrano R.S."/>
            <person name="Boore J.L."/>
        </authorList>
    </citation>
    <scope>NUCLEOTIDE SEQUENCE [LARGE SCALE GENOMIC DNA]</scope>
    <source>
        <strain evidence="2 3">cv. Gransden 2004</strain>
    </source>
</reference>
<gene>
    <name evidence="1" type="ORF">PHYPA_024840</name>
</gene>
<organism evidence="1">
    <name type="scientific">Physcomitrium patens</name>
    <name type="common">Spreading-leaved earth moss</name>
    <name type="synonym">Physcomitrella patens</name>
    <dbReference type="NCBI Taxonomy" id="3218"/>
    <lineage>
        <taxon>Eukaryota</taxon>
        <taxon>Viridiplantae</taxon>
        <taxon>Streptophyta</taxon>
        <taxon>Embryophyta</taxon>
        <taxon>Bryophyta</taxon>
        <taxon>Bryophytina</taxon>
        <taxon>Bryopsida</taxon>
        <taxon>Funariidae</taxon>
        <taxon>Funariales</taxon>
        <taxon>Funariaceae</taxon>
        <taxon>Physcomitrium</taxon>
    </lineage>
</organism>
<protein>
    <submittedName>
        <fullName evidence="1 2">Uncharacterized protein</fullName>
    </submittedName>
</protein>
<dbReference type="PaxDb" id="3218-PP1S9_252V6.1"/>
<dbReference type="Gramene" id="Pp3c20_7250V3.1">
    <property type="protein sequence ID" value="Pp3c20_7250V3.1"/>
    <property type="gene ID" value="Pp3c20_7250"/>
</dbReference>
<evidence type="ECO:0000313" key="3">
    <source>
        <dbReference type="Proteomes" id="UP000006727"/>
    </source>
</evidence>
<dbReference type="EnsemblPlants" id="Pp3c20_7250V3.1">
    <property type="protein sequence ID" value="Pp3c20_7250V3.1"/>
    <property type="gene ID" value="Pp3c20_7250"/>
</dbReference>
<accession>A0A2K1IUE5</accession>
<name>A0A2K1IUE5_PHYPA</name>